<accession>A0A4R0MSW9</accession>
<evidence type="ECO:0000313" key="1">
    <source>
        <dbReference type="EMBL" id="TCC89084.1"/>
    </source>
</evidence>
<evidence type="ECO:0000313" key="2">
    <source>
        <dbReference type="Proteomes" id="UP000292884"/>
    </source>
</evidence>
<gene>
    <name evidence="1" type="ORF">EZ428_15380</name>
</gene>
<dbReference type="InterPro" id="IPR011008">
    <property type="entry name" value="Dimeric_a/b-barrel"/>
</dbReference>
<dbReference type="Gene3D" id="3.30.70.100">
    <property type="match status" value="1"/>
</dbReference>
<dbReference type="RefSeq" id="WP_131554074.1">
    <property type="nucleotide sequence ID" value="NZ_SJSK01000004.1"/>
</dbReference>
<comment type="caution">
    <text evidence="1">The sequence shown here is derived from an EMBL/GenBank/DDBJ whole genome shotgun (WGS) entry which is preliminary data.</text>
</comment>
<dbReference type="Pfam" id="PF05336">
    <property type="entry name" value="rhaM"/>
    <property type="match status" value="1"/>
</dbReference>
<dbReference type="OrthoDB" id="1430580at2"/>
<proteinExistence type="predicted"/>
<dbReference type="PANTHER" id="PTHR43239">
    <property type="entry name" value="UPF0734 PROTEIN DDB_G0273871/DDB_G0273177"/>
    <property type="match status" value="1"/>
</dbReference>
<dbReference type="InterPro" id="IPR008000">
    <property type="entry name" value="Rham/fucose_mutarotase"/>
</dbReference>
<dbReference type="SUPFAM" id="SSF54909">
    <property type="entry name" value="Dimeric alpha+beta barrel"/>
    <property type="match status" value="1"/>
</dbReference>
<reference evidence="1 2" key="1">
    <citation type="submission" date="2019-02" db="EMBL/GenBank/DDBJ databases">
        <title>Pedobacter sp. RP-1-13 sp. nov., isolated from Arctic soil.</title>
        <authorList>
            <person name="Dahal R.H."/>
        </authorList>
    </citation>
    <scope>NUCLEOTIDE SEQUENCE [LARGE SCALE GENOMIC DNA]</scope>
    <source>
        <strain evidence="1 2">RP-1-13</strain>
    </source>
</reference>
<name>A0A4R0MSW9_9SPHI</name>
<organism evidence="1 2">
    <name type="scientific">Pedobacter frigiditerrae</name>
    <dbReference type="NCBI Taxonomy" id="2530452"/>
    <lineage>
        <taxon>Bacteria</taxon>
        <taxon>Pseudomonadati</taxon>
        <taxon>Bacteroidota</taxon>
        <taxon>Sphingobacteriia</taxon>
        <taxon>Sphingobacteriales</taxon>
        <taxon>Sphingobacteriaceae</taxon>
        <taxon>Pedobacter</taxon>
    </lineage>
</organism>
<dbReference type="EMBL" id="SJSK01000004">
    <property type="protein sequence ID" value="TCC89084.1"/>
    <property type="molecule type" value="Genomic_DNA"/>
</dbReference>
<dbReference type="GO" id="GO:0016857">
    <property type="term" value="F:racemase and epimerase activity, acting on carbohydrates and derivatives"/>
    <property type="evidence" value="ECO:0007669"/>
    <property type="project" value="InterPro"/>
</dbReference>
<dbReference type="AlphaFoldDB" id="A0A4R0MSW9"/>
<dbReference type="PANTHER" id="PTHR43239:SF1">
    <property type="entry name" value="UPF0734 PROTEIN DDB_G0273871_DDB_G0273177"/>
    <property type="match status" value="1"/>
</dbReference>
<dbReference type="Proteomes" id="UP000292884">
    <property type="component" value="Unassembled WGS sequence"/>
</dbReference>
<keyword evidence="2" id="KW-1185">Reference proteome</keyword>
<dbReference type="InterPro" id="IPR052996">
    <property type="entry name" value="Carb_Metab_Mutarotase"/>
</dbReference>
<protein>
    <submittedName>
        <fullName evidence="1">L-rhamnose mutarotase</fullName>
    </submittedName>
</protein>
<sequence>MKKFALTLALKDDPQLIKEYEEYHEAVWPAVLNSITDAGIQEMEIYRAGTKLFMTIRANDDFFFERKSEMDLGNTKVQEWEELMWKYQQKIPGTAPDEKWVLMKKIFEL</sequence>